<evidence type="ECO:0000313" key="3">
    <source>
        <dbReference type="Proteomes" id="UP000298030"/>
    </source>
</evidence>
<proteinExistence type="predicted"/>
<sequence length="544" mass="60703">MSYETFTISMKELSNIVNACTEHHVSNDLSPRFALRIGIVDNSTSLPPVAHITTSTPSQTPQPTTPSLSPRPSCAQANARKRREYRDHSESSSNLAASFTAMRLSPPSGEQERRDIVGADSDGTNARNSRVTTPPSNAFHGPVRSNEHSLRDISYTPDRSTPLPPPGRLAPTVPKLESSRKRVTPAARWYCVTSAKRLEQYWVGRFFRNETKAVTHGYSGNCQHGSSSQANAIEEFLSFARSNLNKIHSITGRVVGIDSMETMGDLREWVRRQSLCFLHWSEKRGSTWWFKSRLLGANHCPFAPGTIQVTRALLIRTCNACWDDPASRRFSREPGYGKALSTSDLRPPIRVVRDRGTPASRRGTPASRRFCGEAWDGKASSTSDLRPPIRVVRDRGTPASRRFCGEAWDGKASSTSDLQPPSVWFTIGARQPREGSAERLGMARHRQLLTSGPPSVWFAIGARQPREGSAERLGMARPGHISILFGHSRWLRDCLKEGWNGSRNQADCNEMEWNPAAETVPVQFGSLLYDRFSPRFLRWKFTGN</sequence>
<feature type="compositionally biased region" description="Polar residues" evidence="1">
    <location>
        <begin position="122"/>
        <end position="136"/>
    </location>
</feature>
<name>A0A4Y7R6A5_COPMI</name>
<keyword evidence="3" id="KW-1185">Reference proteome</keyword>
<evidence type="ECO:0000313" key="2">
    <source>
        <dbReference type="EMBL" id="TEB04498.1"/>
    </source>
</evidence>
<protein>
    <submittedName>
        <fullName evidence="2">Uncharacterized protein</fullName>
    </submittedName>
</protein>
<comment type="caution">
    <text evidence="2">The sequence shown here is derived from an EMBL/GenBank/DDBJ whole genome shotgun (WGS) entry which is preliminary data.</text>
</comment>
<feature type="region of interest" description="Disordered" evidence="1">
    <location>
        <begin position="48"/>
        <end position="177"/>
    </location>
</feature>
<evidence type="ECO:0000256" key="1">
    <source>
        <dbReference type="SAM" id="MobiDB-lite"/>
    </source>
</evidence>
<gene>
    <name evidence="2" type="ORF">FA13DRAFT_1723280</name>
</gene>
<organism evidence="2 3">
    <name type="scientific">Coprinellus micaceus</name>
    <name type="common">Glistening ink-cap mushroom</name>
    <name type="synonym">Coprinus micaceus</name>
    <dbReference type="NCBI Taxonomy" id="71717"/>
    <lineage>
        <taxon>Eukaryota</taxon>
        <taxon>Fungi</taxon>
        <taxon>Dikarya</taxon>
        <taxon>Basidiomycota</taxon>
        <taxon>Agaricomycotina</taxon>
        <taxon>Agaricomycetes</taxon>
        <taxon>Agaricomycetidae</taxon>
        <taxon>Agaricales</taxon>
        <taxon>Agaricineae</taxon>
        <taxon>Psathyrellaceae</taxon>
        <taxon>Coprinellus</taxon>
    </lineage>
</organism>
<dbReference type="EMBL" id="QPFP01000625">
    <property type="protein sequence ID" value="TEB04498.1"/>
    <property type="molecule type" value="Genomic_DNA"/>
</dbReference>
<dbReference type="Proteomes" id="UP000298030">
    <property type="component" value="Unassembled WGS sequence"/>
</dbReference>
<dbReference type="AlphaFoldDB" id="A0A4Y7R6A5"/>
<accession>A0A4Y7R6A5</accession>
<reference evidence="2 3" key="1">
    <citation type="journal article" date="2019" name="Nat. Ecol. Evol.">
        <title>Megaphylogeny resolves global patterns of mushroom evolution.</title>
        <authorList>
            <person name="Varga T."/>
            <person name="Krizsan K."/>
            <person name="Foldi C."/>
            <person name="Dima B."/>
            <person name="Sanchez-Garcia M."/>
            <person name="Sanchez-Ramirez S."/>
            <person name="Szollosi G.J."/>
            <person name="Szarkandi J.G."/>
            <person name="Papp V."/>
            <person name="Albert L."/>
            <person name="Andreopoulos W."/>
            <person name="Angelini C."/>
            <person name="Antonin V."/>
            <person name="Barry K.W."/>
            <person name="Bougher N.L."/>
            <person name="Buchanan P."/>
            <person name="Buyck B."/>
            <person name="Bense V."/>
            <person name="Catcheside P."/>
            <person name="Chovatia M."/>
            <person name="Cooper J."/>
            <person name="Damon W."/>
            <person name="Desjardin D."/>
            <person name="Finy P."/>
            <person name="Geml J."/>
            <person name="Haridas S."/>
            <person name="Hughes K."/>
            <person name="Justo A."/>
            <person name="Karasinski D."/>
            <person name="Kautmanova I."/>
            <person name="Kiss B."/>
            <person name="Kocsube S."/>
            <person name="Kotiranta H."/>
            <person name="LaButti K.M."/>
            <person name="Lechner B.E."/>
            <person name="Liimatainen K."/>
            <person name="Lipzen A."/>
            <person name="Lukacs Z."/>
            <person name="Mihaltcheva S."/>
            <person name="Morgado L.N."/>
            <person name="Niskanen T."/>
            <person name="Noordeloos M.E."/>
            <person name="Ohm R.A."/>
            <person name="Ortiz-Santana B."/>
            <person name="Ovrebo C."/>
            <person name="Racz N."/>
            <person name="Riley R."/>
            <person name="Savchenko A."/>
            <person name="Shiryaev A."/>
            <person name="Soop K."/>
            <person name="Spirin V."/>
            <person name="Szebenyi C."/>
            <person name="Tomsovsky M."/>
            <person name="Tulloss R.E."/>
            <person name="Uehling J."/>
            <person name="Grigoriev I.V."/>
            <person name="Vagvolgyi C."/>
            <person name="Papp T."/>
            <person name="Martin F.M."/>
            <person name="Miettinen O."/>
            <person name="Hibbett D.S."/>
            <person name="Nagy L.G."/>
        </authorList>
    </citation>
    <scope>NUCLEOTIDE SEQUENCE [LARGE SCALE GENOMIC DNA]</scope>
    <source>
        <strain evidence="2 3">FP101781</strain>
    </source>
</reference>
<feature type="compositionally biased region" description="Low complexity" evidence="1">
    <location>
        <begin position="53"/>
        <end position="73"/>
    </location>
</feature>